<reference evidence="1 2" key="1">
    <citation type="submission" date="2012-06" db="EMBL/GenBank/DDBJ databases">
        <title>The complete genome of Aequorivita sublithincola DSM 14238.</title>
        <authorList>
            <consortium name="US DOE Joint Genome Institute (JGI-PGF)"/>
            <person name="Lucas S."/>
            <person name="Copeland A."/>
            <person name="Lapidus A."/>
            <person name="Goodwin L."/>
            <person name="Pitluck S."/>
            <person name="Peters L."/>
            <person name="Munk A.C.C."/>
            <person name="Kyrpides N."/>
            <person name="Mavromatis K."/>
            <person name="Pagani I."/>
            <person name="Ivanova N."/>
            <person name="Ovchinnikova G."/>
            <person name="Zeytun A."/>
            <person name="Detter J.C."/>
            <person name="Han C."/>
            <person name="Land M."/>
            <person name="Hauser L."/>
            <person name="Markowitz V."/>
            <person name="Cheng J.-F."/>
            <person name="Hugenholtz P."/>
            <person name="Woyke T."/>
            <person name="Wu D."/>
            <person name="Tindall B."/>
            <person name="Faehnrich R."/>
            <person name="Brambilla E."/>
            <person name="Klenk H.-P."/>
            <person name="Eisen J.A."/>
        </authorList>
    </citation>
    <scope>NUCLEOTIDE SEQUENCE [LARGE SCALE GENOMIC DNA]</scope>
    <source>
        <strain evidence="2">DSM 14238 / LMG 21431 / ACAM 643 / 9-3</strain>
    </source>
</reference>
<dbReference type="EMBL" id="CP003280">
    <property type="protein sequence ID" value="AFL82406.1"/>
    <property type="molecule type" value="Genomic_DNA"/>
</dbReference>
<dbReference type="PATRIC" id="fig|746697.3.peg.3019"/>
<dbReference type="AlphaFoldDB" id="I3YZI8"/>
<dbReference type="InterPro" id="IPR025345">
    <property type="entry name" value="DUF4249"/>
</dbReference>
<dbReference type="Proteomes" id="UP000006049">
    <property type="component" value="Chromosome"/>
</dbReference>
<evidence type="ECO:0000313" key="1">
    <source>
        <dbReference type="EMBL" id="AFL82406.1"/>
    </source>
</evidence>
<organism evidence="1 2">
    <name type="scientific">Aequorivita sublithincola (strain DSM 14238 / LMG 21431 / ACAM 643 / 9-3)</name>
    <dbReference type="NCBI Taxonomy" id="746697"/>
    <lineage>
        <taxon>Bacteria</taxon>
        <taxon>Pseudomonadati</taxon>
        <taxon>Bacteroidota</taxon>
        <taxon>Flavobacteriia</taxon>
        <taxon>Flavobacteriales</taxon>
        <taxon>Flavobacteriaceae</taxon>
        <taxon>Aequorivita</taxon>
    </lineage>
</organism>
<gene>
    <name evidence="1" type="ordered locus">Aeqsu_2966</name>
</gene>
<dbReference type="OrthoDB" id="1062680at2"/>
<dbReference type="HOGENOM" id="CLU_056928_1_0_10"/>
<evidence type="ECO:0000313" key="2">
    <source>
        <dbReference type="Proteomes" id="UP000006049"/>
    </source>
</evidence>
<accession>I3YZI8</accession>
<protein>
    <recommendedName>
        <fullName evidence="3">DUF4249 domain-containing protein</fullName>
    </recommendedName>
</protein>
<proteinExistence type="predicted"/>
<dbReference type="Pfam" id="PF14054">
    <property type="entry name" value="DUF4249"/>
    <property type="match status" value="1"/>
</dbReference>
<name>I3YZI8_AEQSU</name>
<evidence type="ECO:0008006" key="3">
    <source>
        <dbReference type="Google" id="ProtNLM"/>
    </source>
</evidence>
<dbReference type="eggNOG" id="ENOG502Z8B7">
    <property type="taxonomic scope" value="Bacteria"/>
</dbReference>
<dbReference type="KEGG" id="asl:Aeqsu_2966"/>
<dbReference type="STRING" id="746697.Aeqsu_2966"/>
<sequence>MRTKFLYIVLFLVTLFQWSCTEPYEIETVIYENVLVVESTITDEMKPQIVKLSRTSPLENVDVLLESNATVHVSSSDGQNYEFYWNNDLGYYVSYNPFNAQPNISYTLSINTADGKNYTSSPVVLPPRVEMEQIYAETITDPNQKKDGVQVLVNTTDPTGNSKYFRYEYEETYKIVAPNPTKYYTQIIDYNPDEGTYKIILSPRIPEEICYSTEISTGITQASTSDFSENKVFRFPVRYLSKLDSKIQTRYSLLVKQYVQSVEAFTFYKIIKDLGSIQSLLSQGQPGYASGNMVSETNPEEKVLGFFEASSMTSKRIYFNYDDFGFKKPPYFVECEILQYDYYKGPSPFGFNEREALYDRITYDDYQVLSVNSRLVYRIVQPECSVCTYFSSNVKPDFWED</sequence>
<keyword evidence="2" id="KW-1185">Reference proteome</keyword>